<dbReference type="OrthoDB" id="25845at2157"/>
<evidence type="ECO:0000313" key="1">
    <source>
        <dbReference type="EMBL" id="BDR91568.1"/>
    </source>
</evidence>
<dbReference type="RefSeq" id="WP_188602840.1">
    <property type="nucleotide sequence ID" value="NZ_AP026830.1"/>
</dbReference>
<dbReference type="Proteomes" id="UP000657075">
    <property type="component" value="Unassembled WGS sequence"/>
</dbReference>
<proteinExistence type="predicted"/>
<evidence type="ECO:0000313" key="3">
    <source>
        <dbReference type="Proteomes" id="UP000657075"/>
    </source>
</evidence>
<dbReference type="EMBL" id="BMNM01000002">
    <property type="protein sequence ID" value="GGI74232.1"/>
    <property type="molecule type" value="Genomic_DNA"/>
</dbReference>
<reference evidence="4" key="3">
    <citation type="submission" date="2022-09" db="EMBL/GenBank/DDBJ databases">
        <title>Complete genome sequence of Vulcanisaeta souniana.</title>
        <authorList>
            <person name="Kato S."/>
            <person name="Itoh T."/>
            <person name="Ohkuma M."/>
        </authorList>
    </citation>
    <scope>NUCLEOTIDE SEQUENCE [LARGE SCALE GENOMIC DNA]</scope>
    <source>
        <strain evidence="4">JCM 11219</strain>
    </source>
</reference>
<evidence type="ECO:0000313" key="4">
    <source>
        <dbReference type="Proteomes" id="UP001060771"/>
    </source>
</evidence>
<organism evidence="2 3">
    <name type="scientific">Vulcanisaeta souniana JCM 11219</name>
    <dbReference type="NCBI Taxonomy" id="1293586"/>
    <lineage>
        <taxon>Archaea</taxon>
        <taxon>Thermoproteota</taxon>
        <taxon>Thermoprotei</taxon>
        <taxon>Thermoproteales</taxon>
        <taxon>Thermoproteaceae</taxon>
        <taxon>Vulcanisaeta</taxon>
    </lineage>
</organism>
<sequence length="224" mass="25082">MAKDNTEQGTEETYSRTTIMVPKNIASDLSRVAKSRGRTLFHVAGEGLKLTAELIKDGFEPSDLVYFWRLYKVLSSMDVIPMPMKLIEEVCSYMTSLLIDLYKNNNIPSDIRENAGKALGELWSIYEKYGHQVGALVRMEFEDLEELLEAVSRISRLLAVRHVEIKKLGPNAIELMAIGPSGATDTGNKALTSFIRGFVAQYDYEVASEEAKANVLRVVLQKKS</sequence>
<protein>
    <submittedName>
        <fullName evidence="2">Uncharacterized protein</fullName>
    </submittedName>
</protein>
<dbReference type="GeneID" id="76206216"/>
<dbReference type="Proteomes" id="UP001060771">
    <property type="component" value="Chromosome"/>
</dbReference>
<reference evidence="2" key="2">
    <citation type="submission" date="2020-09" db="EMBL/GenBank/DDBJ databases">
        <authorList>
            <person name="Sun Q."/>
            <person name="Ohkuma M."/>
        </authorList>
    </citation>
    <scope>NUCLEOTIDE SEQUENCE</scope>
    <source>
        <strain evidence="2">JCM 11219</strain>
    </source>
</reference>
<accession>A0A830EI85</accession>
<name>A0A830EI85_9CREN</name>
<evidence type="ECO:0000313" key="2">
    <source>
        <dbReference type="EMBL" id="GGI74232.1"/>
    </source>
</evidence>
<dbReference type="EMBL" id="AP026830">
    <property type="protein sequence ID" value="BDR91568.1"/>
    <property type="molecule type" value="Genomic_DNA"/>
</dbReference>
<reference evidence="2" key="1">
    <citation type="journal article" date="2014" name="Int. J. Syst. Evol. Microbiol.">
        <title>Complete genome sequence of Corynebacterium casei LMG S-19264T (=DSM 44701T), isolated from a smear-ripened cheese.</title>
        <authorList>
            <consortium name="US DOE Joint Genome Institute (JGI-PGF)"/>
            <person name="Walter F."/>
            <person name="Albersmeier A."/>
            <person name="Kalinowski J."/>
            <person name="Ruckert C."/>
        </authorList>
    </citation>
    <scope>NUCLEOTIDE SEQUENCE</scope>
    <source>
        <strain evidence="2">JCM 11219</strain>
    </source>
</reference>
<dbReference type="AlphaFoldDB" id="A0A830EI85"/>
<gene>
    <name evidence="2" type="ORF">GCM10007112_08770</name>
    <name evidence="1" type="ORF">Vsou_06610</name>
</gene>
<reference evidence="1" key="4">
    <citation type="journal article" date="2023" name="Microbiol. Resour. Announc.">
        <title>Complete Genome Sequence of Vulcanisaeta souniana Strain IC-059, a Hyperthermophilic Archaeon Isolated from Hot Spring Water in Japan.</title>
        <authorList>
            <person name="Kato S."/>
            <person name="Itoh T."/>
            <person name="Wu L."/>
            <person name="Ma J."/>
            <person name="Ohkuma M."/>
        </authorList>
    </citation>
    <scope>NUCLEOTIDE SEQUENCE</scope>
    <source>
        <strain evidence="1">JCM 11219</strain>
    </source>
</reference>
<keyword evidence="4" id="KW-1185">Reference proteome</keyword>